<sequence length="87" mass="9378">ILPERPKKNMALRRRMDLLGLTRLVAATRMPEGIGFDDMDTPSDVDSPTQSPVTAERADSPRGDRAPAPPDRTLPAANLAGPGDPQF</sequence>
<reference evidence="2" key="1">
    <citation type="journal article" date="2014" name="Front. Microbiol.">
        <title>High frequency of phylogenetically diverse reductive dehalogenase-homologous genes in deep subseafloor sedimentary metagenomes.</title>
        <authorList>
            <person name="Kawai M."/>
            <person name="Futagami T."/>
            <person name="Toyoda A."/>
            <person name="Takaki Y."/>
            <person name="Nishi S."/>
            <person name="Hori S."/>
            <person name="Arai W."/>
            <person name="Tsubouchi T."/>
            <person name="Morono Y."/>
            <person name="Uchiyama I."/>
            <person name="Ito T."/>
            <person name="Fujiyama A."/>
            <person name="Inagaki F."/>
            <person name="Takami H."/>
        </authorList>
    </citation>
    <scope>NUCLEOTIDE SEQUENCE</scope>
    <source>
        <strain evidence="2">Expedition CK06-06</strain>
    </source>
</reference>
<feature type="compositionally biased region" description="Basic and acidic residues" evidence="1">
    <location>
        <begin position="56"/>
        <end position="65"/>
    </location>
</feature>
<organism evidence="2">
    <name type="scientific">marine sediment metagenome</name>
    <dbReference type="NCBI Taxonomy" id="412755"/>
    <lineage>
        <taxon>unclassified sequences</taxon>
        <taxon>metagenomes</taxon>
        <taxon>ecological metagenomes</taxon>
    </lineage>
</organism>
<proteinExistence type="predicted"/>
<name>X0VMN8_9ZZZZ</name>
<comment type="caution">
    <text evidence="2">The sequence shown here is derived from an EMBL/GenBank/DDBJ whole genome shotgun (WGS) entry which is preliminary data.</text>
</comment>
<evidence type="ECO:0000313" key="2">
    <source>
        <dbReference type="EMBL" id="GAG19639.1"/>
    </source>
</evidence>
<protein>
    <submittedName>
        <fullName evidence="2">Uncharacterized protein</fullName>
    </submittedName>
</protein>
<dbReference type="AlphaFoldDB" id="X0VMN8"/>
<feature type="region of interest" description="Disordered" evidence="1">
    <location>
        <begin position="33"/>
        <end position="87"/>
    </location>
</feature>
<accession>X0VMN8</accession>
<evidence type="ECO:0000256" key="1">
    <source>
        <dbReference type="SAM" id="MobiDB-lite"/>
    </source>
</evidence>
<feature type="non-terminal residue" evidence="2">
    <location>
        <position position="1"/>
    </location>
</feature>
<gene>
    <name evidence="2" type="ORF">S01H1_58440</name>
</gene>
<feature type="compositionally biased region" description="Polar residues" evidence="1">
    <location>
        <begin position="44"/>
        <end position="53"/>
    </location>
</feature>
<dbReference type="EMBL" id="BARS01038178">
    <property type="protein sequence ID" value="GAG19639.1"/>
    <property type="molecule type" value="Genomic_DNA"/>
</dbReference>